<dbReference type="PANTHER" id="PTHR36504">
    <property type="entry name" value="LIPOPOLYSACCHARIDE EXPORT SYSTEM PROTEIN LPTA"/>
    <property type="match status" value="1"/>
</dbReference>
<dbReference type="Pfam" id="PF13100">
    <property type="entry name" value="OstA_2"/>
    <property type="match status" value="2"/>
</dbReference>
<keyword evidence="1" id="KW-0732">Signal</keyword>
<evidence type="ECO:0000313" key="3">
    <source>
        <dbReference type="EMBL" id="HED09959.1"/>
    </source>
</evidence>
<dbReference type="PANTHER" id="PTHR36504:SF1">
    <property type="entry name" value="LIPOPOLYSACCHARIDE EXPORT SYSTEM PROTEIN LPTA"/>
    <property type="match status" value="1"/>
</dbReference>
<feature type="domain" description="Organic solvent tolerance-like N-terminal" evidence="2">
    <location>
        <begin position="21"/>
        <end position="128"/>
    </location>
</feature>
<dbReference type="InterPro" id="IPR052037">
    <property type="entry name" value="LPS_export_LptA"/>
</dbReference>
<dbReference type="GO" id="GO:0017089">
    <property type="term" value="F:glycolipid transfer activity"/>
    <property type="evidence" value="ECO:0007669"/>
    <property type="project" value="TreeGrafter"/>
</dbReference>
<comment type="caution">
    <text evidence="3">The sequence shown here is derived from an EMBL/GenBank/DDBJ whole genome shotgun (WGS) entry which is preliminary data.</text>
</comment>
<gene>
    <name evidence="3" type="ORF">ENJ10_04675</name>
</gene>
<dbReference type="GO" id="GO:0015920">
    <property type="term" value="P:lipopolysaccharide transport"/>
    <property type="evidence" value="ECO:0007669"/>
    <property type="project" value="TreeGrafter"/>
</dbReference>
<dbReference type="Proteomes" id="UP000886005">
    <property type="component" value="Unassembled WGS sequence"/>
</dbReference>
<dbReference type="InterPro" id="IPR005653">
    <property type="entry name" value="OstA-like_N"/>
</dbReference>
<feature type="domain" description="Organic solvent tolerance-like N-terminal" evidence="2">
    <location>
        <begin position="141"/>
        <end position="240"/>
    </location>
</feature>
<accession>A0A7V1LYL6</accession>
<dbReference type="EMBL" id="DRLD01000125">
    <property type="protein sequence ID" value="HED09959.1"/>
    <property type="molecule type" value="Genomic_DNA"/>
</dbReference>
<evidence type="ECO:0000259" key="2">
    <source>
        <dbReference type="Pfam" id="PF13100"/>
    </source>
</evidence>
<dbReference type="AlphaFoldDB" id="A0A7V1LYL6"/>
<dbReference type="GO" id="GO:0009279">
    <property type="term" value="C:cell outer membrane"/>
    <property type="evidence" value="ECO:0007669"/>
    <property type="project" value="TreeGrafter"/>
</dbReference>
<proteinExistence type="predicted"/>
<protein>
    <recommendedName>
        <fullName evidence="2">Organic solvent tolerance-like N-terminal domain-containing protein</fullName>
    </recommendedName>
</protein>
<dbReference type="GO" id="GO:0030288">
    <property type="term" value="C:outer membrane-bounded periplasmic space"/>
    <property type="evidence" value="ECO:0007669"/>
    <property type="project" value="TreeGrafter"/>
</dbReference>
<sequence length="357" mass="41059">MMRLFLLFVLFWLTGAAPRGDRIEIIHADSNQGRMSDGEQLRILSGNVHVRKDSLEMFCDRAVFYTRQDYVHLSGHVLIDRGTRKLRSAQLKYYPRKDLAFAFGGVRLISGEDTLRADEMTYDLARDTLYARYDVRFHSPEKGTRLFGETAFFDRNREYLHLYGNSRVVQKDTASADTLRVWSEHLYYWKKPTRQLLARDSVRLQQGDFHARADSIRYDLDKELAYLMGRPRVKTGQNILNGDFMIAEMDSSAVRRVLVKNHATALSPRDSVSGDKNRLSGKEIELFLKDKKPTLIIARYNAGSIYFVDAESESGSNYATADSIYVYFKEGKPDSIVVTGGVQGKYYPEDYKGVRKF</sequence>
<reference evidence="3" key="1">
    <citation type="journal article" date="2020" name="mSystems">
        <title>Genome- and Community-Level Interaction Insights into Carbon Utilization and Element Cycling Functions of Hydrothermarchaeota in Hydrothermal Sediment.</title>
        <authorList>
            <person name="Zhou Z."/>
            <person name="Liu Y."/>
            <person name="Xu W."/>
            <person name="Pan J."/>
            <person name="Luo Z.H."/>
            <person name="Li M."/>
        </authorList>
    </citation>
    <scope>NUCLEOTIDE SEQUENCE [LARGE SCALE GENOMIC DNA]</scope>
    <source>
        <strain evidence="3">HyVt-456</strain>
    </source>
</reference>
<dbReference type="Gene3D" id="2.60.450.10">
    <property type="entry name" value="Lipopolysaccharide (LPS) transport protein A like domain"/>
    <property type="match status" value="2"/>
</dbReference>
<name>A0A7V1LYL6_CALAY</name>
<organism evidence="3">
    <name type="scientific">Caldithrix abyssi</name>
    <dbReference type="NCBI Taxonomy" id="187145"/>
    <lineage>
        <taxon>Bacteria</taxon>
        <taxon>Pseudomonadati</taxon>
        <taxon>Calditrichota</taxon>
        <taxon>Calditrichia</taxon>
        <taxon>Calditrichales</taxon>
        <taxon>Calditrichaceae</taxon>
        <taxon>Caldithrix</taxon>
    </lineage>
</organism>
<evidence type="ECO:0000256" key="1">
    <source>
        <dbReference type="ARBA" id="ARBA00022729"/>
    </source>
</evidence>